<dbReference type="Proteomes" id="UP000199413">
    <property type="component" value="Unassembled WGS sequence"/>
</dbReference>
<gene>
    <name evidence="2" type="ORF">GA0070624_3865</name>
</gene>
<proteinExistence type="predicted"/>
<dbReference type="AlphaFoldDB" id="A0A1C6SJ04"/>
<dbReference type="InterPro" id="IPR036291">
    <property type="entry name" value="NAD(P)-bd_dom_sf"/>
</dbReference>
<dbReference type="OrthoDB" id="3251785at2"/>
<dbReference type="Gene3D" id="3.30.360.10">
    <property type="entry name" value="Dihydrodipicolinate Reductase, domain 2"/>
    <property type="match status" value="1"/>
</dbReference>
<dbReference type="Gene3D" id="3.40.50.720">
    <property type="entry name" value="NAD(P)-binding Rossmann-like Domain"/>
    <property type="match status" value="1"/>
</dbReference>
<keyword evidence="3" id="KW-1185">Reference proteome</keyword>
<sequence length="381" mass="39845">MTEPGKRIRIAVAGLGVIARTVHLPLLQRRADLFDIVALSDLSPARLAELGARYGVEPARRHTDAAAMLSSGGCDAVLLATSGSHGGLAATALRHGLPVLCEKPLAYTLAETGRLTGPDAGTAPLMVGYMKQYDPAVAEAARLLKEIGGAAAVHAVEVTVLHAGGDQQLAFANLPPAPRDLPAEQAARLRAADERLLDAAVGGDAGARTLYQILINSISHDLSLLRLFTGAPATVDHVATWPLAPDGPPEPSVEISGRLPAGGRYGIRWLNLPDCPAYRETVTLHHARGALELVFPSPYLLNAPTTLTAVDRHGGGERRAVFRSVTEAFEQELVAFHAMVTAGVRPLTGVAEGAADLRTSQQVVRRYGELTGAAIGGEAAS</sequence>
<evidence type="ECO:0000313" key="2">
    <source>
        <dbReference type="EMBL" id="SCL29345.1"/>
    </source>
</evidence>
<dbReference type="PANTHER" id="PTHR43377:SF1">
    <property type="entry name" value="BILIVERDIN REDUCTASE A"/>
    <property type="match status" value="1"/>
</dbReference>
<feature type="domain" description="Gfo/Idh/MocA-like oxidoreductase N-terminal" evidence="1">
    <location>
        <begin position="8"/>
        <end position="115"/>
    </location>
</feature>
<dbReference type="EMBL" id="FMHV01000002">
    <property type="protein sequence ID" value="SCL29345.1"/>
    <property type="molecule type" value="Genomic_DNA"/>
</dbReference>
<dbReference type="RefSeq" id="WP_091342955.1">
    <property type="nucleotide sequence ID" value="NZ_FMHV01000002.1"/>
</dbReference>
<dbReference type="InterPro" id="IPR000683">
    <property type="entry name" value="Gfo/Idh/MocA-like_OxRdtase_N"/>
</dbReference>
<protein>
    <submittedName>
        <fullName evidence="2">Predicted dehydrogenase</fullName>
    </submittedName>
</protein>
<evidence type="ECO:0000313" key="3">
    <source>
        <dbReference type="Proteomes" id="UP000199413"/>
    </source>
</evidence>
<dbReference type="STRING" id="568872.GA0070624_3865"/>
<dbReference type="PANTHER" id="PTHR43377">
    <property type="entry name" value="BILIVERDIN REDUCTASE A"/>
    <property type="match status" value="1"/>
</dbReference>
<name>A0A1C6SJ04_9ACTN</name>
<dbReference type="SUPFAM" id="SSF51735">
    <property type="entry name" value="NAD(P)-binding Rossmann-fold domains"/>
    <property type="match status" value="1"/>
</dbReference>
<reference evidence="3" key="1">
    <citation type="submission" date="2016-06" db="EMBL/GenBank/DDBJ databases">
        <authorList>
            <person name="Varghese N."/>
            <person name="Submissions Spin"/>
        </authorList>
    </citation>
    <scope>NUCLEOTIDE SEQUENCE [LARGE SCALE GENOMIC DNA]</scope>
    <source>
        <strain evidence="3">DSM 45431</strain>
    </source>
</reference>
<dbReference type="InterPro" id="IPR051450">
    <property type="entry name" value="Gfo/Idh/MocA_Oxidoreductases"/>
</dbReference>
<dbReference type="Pfam" id="PF01408">
    <property type="entry name" value="GFO_IDH_MocA"/>
    <property type="match status" value="1"/>
</dbReference>
<dbReference type="GO" id="GO:0000166">
    <property type="term" value="F:nucleotide binding"/>
    <property type="evidence" value="ECO:0007669"/>
    <property type="project" value="InterPro"/>
</dbReference>
<accession>A0A1C6SJ04</accession>
<organism evidence="2 3">
    <name type="scientific">Micromonospora rhizosphaerae</name>
    <dbReference type="NCBI Taxonomy" id="568872"/>
    <lineage>
        <taxon>Bacteria</taxon>
        <taxon>Bacillati</taxon>
        <taxon>Actinomycetota</taxon>
        <taxon>Actinomycetes</taxon>
        <taxon>Micromonosporales</taxon>
        <taxon>Micromonosporaceae</taxon>
        <taxon>Micromonospora</taxon>
    </lineage>
</organism>
<evidence type="ECO:0000259" key="1">
    <source>
        <dbReference type="Pfam" id="PF01408"/>
    </source>
</evidence>